<dbReference type="InterPro" id="IPR013087">
    <property type="entry name" value="Znf_C2H2_type"/>
</dbReference>
<reference evidence="4" key="1">
    <citation type="journal article" date="2020" name="Stud. Mycol.">
        <title>101 Dothideomycetes genomes: a test case for predicting lifestyles and emergence of pathogens.</title>
        <authorList>
            <person name="Haridas S."/>
            <person name="Albert R."/>
            <person name="Binder M."/>
            <person name="Bloem J."/>
            <person name="Labutti K."/>
            <person name="Salamov A."/>
            <person name="Andreopoulos B."/>
            <person name="Baker S."/>
            <person name="Barry K."/>
            <person name="Bills G."/>
            <person name="Bluhm B."/>
            <person name="Cannon C."/>
            <person name="Castanera R."/>
            <person name="Culley D."/>
            <person name="Daum C."/>
            <person name="Ezra D."/>
            <person name="Gonzalez J."/>
            <person name="Henrissat B."/>
            <person name="Kuo A."/>
            <person name="Liang C."/>
            <person name="Lipzen A."/>
            <person name="Lutzoni F."/>
            <person name="Magnuson J."/>
            <person name="Mondo S."/>
            <person name="Nolan M."/>
            <person name="Ohm R."/>
            <person name="Pangilinan J."/>
            <person name="Park H.-J."/>
            <person name="Ramirez L."/>
            <person name="Alfaro M."/>
            <person name="Sun H."/>
            <person name="Tritt A."/>
            <person name="Yoshinaga Y."/>
            <person name="Zwiers L.-H."/>
            <person name="Turgeon B."/>
            <person name="Goodwin S."/>
            <person name="Spatafora J."/>
            <person name="Crous P."/>
            <person name="Grigoriev I."/>
        </authorList>
    </citation>
    <scope>NUCLEOTIDE SEQUENCE</scope>
    <source>
        <strain evidence="4">CBS 161.51</strain>
    </source>
</reference>
<keyword evidence="1" id="KW-0863">Zinc-finger</keyword>
<evidence type="ECO:0000313" key="4">
    <source>
        <dbReference type="EMBL" id="KAF1941785.1"/>
    </source>
</evidence>
<feature type="compositionally biased region" description="Polar residues" evidence="2">
    <location>
        <begin position="234"/>
        <end position="249"/>
    </location>
</feature>
<protein>
    <recommendedName>
        <fullName evidence="3">C2H2-type domain-containing protein</fullName>
    </recommendedName>
</protein>
<feature type="domain" description="C2H2-type" evidence="3">
    <location>
        <begin position="380"/>
        <end position="410"/>
    </location>
</feature>
<name>A0A6A5SMA6_9PLEO</name>
<gene>
    <name evidence="4" type="ORF">EJ02DRAFT_466234</name>
</gene>
<dbReference type="PROSITE" id="PS00028">
    <property type="entry name" value="ZINC_FINGER_C2H2_1"/>
    <property type="match status" value="1"/>
</dbReference>
<organism evidence="4 5">
    <name type="scientific">Clathrospora elynae</name>
    <dbReference type="NCBI Taxonomy" id="706981"/>
    <lineage>
        <taxon>Eukaryota</taxon>
        <taxon>Fungi</taxon>
        <taxon>Dikarya</taxon>
        <taxon>Ascomycota</taxon>
        <taxon>Pezizomycotina</taxon>
        <taxon>Dothideomycetes</taxon>
        <taxon>Pleosporomycetidae</taxon>
        <taxon>Pleosporales</taxon>
        <taxon>Diademaceae</taxon>
        <taxon>Clathrospora</taxon>
    </lineage>
</organism>
<dbReference type="Gene3D" id="3.30.160.60">
    <property type="entry name" value="Classic Zinc Finger"/>
    <property type="match status" value="1"/>
</dbReference>
<evidence type="ECO:0000313" key="5">
    <source>
        <dbReference type="Proteomes" id="UP000800038"/>
    </source>
</evidence>
<keyword evidence="1" id="KW-0862">Zinc</keyword>
<dbReference type="PROSITE" id="PS50157">
    <property type="entry name" value="ZINC_FINGER_C2H2_2"/>
    <property type="match status" value="1"/>
</dbReference>
<keyword evidence="5" id="KW-1185">Reference proteome</keyword>
<evidence type="ECO:0000259" key="3">
    <source>
        <dbReference type="PROSITE" id="PS50157"/>
    </source>
</evidence>
<dbReference type="AlphaFoldDB" id="A0A6A5SMA6"/>
<keyword evidence="1" id="KW-0479">Metal-binding</keyword>
<dbReference type="OrthoDB" id="3800855at2759"/>
<feature type="region of interest" description="Disordered" evidence="2">
    <location>
        <begin position="234"/>
        <end position="268"/>
    </location>
</feature>
<dbReference type="Proteomes" id="UP000800038">
    <property type="component" value="Unassembled WGS sequence"/>
</dbReference>
<evidence type="ECO:0000256" key="2">
    <source>
        <dbReference type="SAM" id="MobiDB-lite"/>
    </source>
</evidence>
<proteinExistence type="predicted"/>
<feature type="region of interest" description="Disordered" evidence="2">
    <location>
        <begin position="300"/>
        <end position="333"/>
    </location>
</feature>
<accession>A0A6A5SMA6</accession>
<dbReference type="GO" id="GO:0008270">
    <property type="term" value="F:zinc ion binding"/>
    <property type="evidence" value="ECO:0007669"/>
    <property type="project" value="UniProtKB-KW"/>
</dbReference>
<sequence length="422" mass="46279">MGEFIPFVSDENDVRWIPPPYASSDEAHVGRGLTIPATLNIFGMTGGSDTAMTPAPLMSRNSSQLSNYPHASTFNQGYMGREPNNDHTMVNRIAAFPTSEMDHDAYETHQKAHNFRERSLDTTAAYDTTTRGDFGAQYSYSGTPDGEQTSWLHQLDLVTLSPLSPVVVLAGLEDTRPAPWSAFTARDVSLGQHNHFSAPTGYDETRDDEIYSSEYSYYGQSASNGMDTMTSQTSFEASEMMDSQSTLRPPNSGNGKSHSRRRGSSTSNGSLFANLYASTRGSTAGPALVNIRHVTQSGYLSRSSSHSHRLPVHNDTTSAFGSPSPALPYENSTPTGTDNTFLCGIGRCSQGFTGVYGSGNRQRHWRLKHGPSQGTEETAYPCEHPGCVKSYKRQDARLKHYRKQHAYLAPGKPRSRKQCPSM</sequence>
<dbReference type="EMBL" id="ML976042">
    <property type="protein sequence ID" value="KAF1941785.1"/>
    <property type="molecule type" value="Genomic_DNA"/>
</dbReference>
<evidence type="ECO:0000256" key="1">
    <source>
        <dbReference type="PROSITE-ProRule" id="PRU00042"/>
    </source>
</evidence>